<dbReference type="EMBL" id="MCFE01000079">
    <property type="protein sequence ID" value="ORY00716.1"/>
    <property type="molecule type" value="Genomic_DNA"/>
</dbReference>
<dbReference type="Proteomes" id="UP000193498">
    <property type="component" value="Unassembled WGS sequence"/>
</dbReference>
<organism evidence="3 4">
    <name type="scientific">Basidiobolus meristosporus CBS 931.73</name>
    <dbReference type="NCBI Taxonomy" id="1314790"/>
    <lineage>
        <taxon>Eukaryota</taxon>
        <taxon>Fungi</taxon>
        <taxon>Fungi incertae sedis</taxon>
        <taxon>Zoopagomycota</taxon>
        <taxon>Entomophthoromycotina</taxon>
        <taxon>Basidiobolomycetes</taxon>
        <taxon>Basidiobolales</taxon>
        <taxon>Basidiobolaceae</taxon>
        <taxon>Basidiobolus</taxon>
    </lineage>
</organism>
<evidence type="ECO:0000256" key="1">
    <source>
        <dbReference type="SAM" id="MobiDB-lite"/>
    </source>
</evidence>
<proteinExistence type="predicted"/>
<feature type="region of interest" description="Disordered" evidence="1">
    <location>
        <begin position="254"/>
        <end position="284"/>
    </location>
</feature>
<name>A0A1Y1YRW9_9FUNG</name>
<keyword evidence="2" id="KW-0472">Membrane</keyword>
<keyword evidence="2" id="KW-0812">Transmembrane</keyword>
<feature type="transmembrane region" description="Helical" evidence="2">
    <location>
        <begin position="46"/>
        <end position="67"/>
    </location>
</feature>
<sequence length="315" mass="35443">MDSRNPLNTDSLFEDCIPLMATAVAIPIAASGVYQSLRMAYYRRTATHMMSVLSMILLAVFTFMSVIEIFSQQIGCDRIFDLFEVTWYISSLLMDIVIFLRVYRSGLLSKIIAALLLVSQASKAFLAVKTILLAEPSQNQVGLCKFTVDVPYSLGVIGVETLCMLLLSILVVQEMHRRRTKEHLDWLTTVIDDGIFYLLGVAITQVVVTVIVSWNRWPLEFWIFQYLSWLVIAKFLMEQLEIHRAAVLTTRAGTMTGKPAGPPPHLNELRPSSEDGISLKRHSSDKSRLVYPNLAAPWPDKNVSSPEIILHTHAT</sequence>
<evidence type="ECO:0008006" key="5">
    <source>
        <dbReference type="Google" id="ProtNLM"/>
    </source>
</evidence>
<dbReference type="AlphaFoldDB" id="A0A1Y1YRW9"/>
<evidence type="ECO:0000313" key="4">
    <source>
        <dbReference type="Proteomes" id="UP000193498"/>
    </source>
</evidence>
<feature type="transmembrane region" description="Helical" evidence="2">
    <location>
        <begin position="111"/>
        <end position="132"/>
    </location>
</feature>
<comment type="caution">
    <text evidence="3">The sequence shown here is derived from an EMBL/GenBank/DDBJ whole genome shotgun (WGS) entry which is preliminary data.</text>
</comment>
<feature type="transmembrane region" description="Helical" evidence="2">
    <location>
        <begin position="87"/>
        <end position="104"/>
    </location>
</feature>
<dbReference type="InParanoid" id="A0A1Y1YRW9"/>
<gene>
    <name evidence="3" type="ORF">K493DRAFT_335268</name>
</gene>
<accession>A0A1Y1YRW9</accession>
<keyword evidence="4" id="KW-1185">Reference proteome</keyword>
<keyword evidence="2" id="KW-1133">Transmembrane helix</keyword>
<feature type="transmembrane region" description="Helical" evidence="2">
    <location>
        <begin position="152"/>
        <end position="173"/>
    </location>
</feature>
<evidence type="ECO:0000256" key="2">
    <source>
        <dbReference type="SAM" id="Phobius"/>
    </source>
</evidence>
<protein>
    <recommendedName>
        <fullName evidence="5">Integral membrane protein</fullName>
    </recommendedName>
</protein>
<evidence type="ECO:0000313" key="3">
    <source>
        <dbReference type="EMBL" id="ORY00716.1"/>
    </source>
</evidence>
<feature type="transmembrane region" description="Helical" evidence="2">
    <location>
        <begin position="194"/>
        <end position="215"/>
    </location>
</feature>
<reference evidence="3 4" key="1">
    <citation type="submission" date="2016-07" db="EMBL/GenBank/DDBJ databases">
        <title>Pervasive Adenine N6-methylation of Active Genes in Fungi.</title>
        <authorList>
            <consortium name="DOE Joint Genome Institute"/>
            <person name="Mondo S.J."/>
            <person name="Dannebaum R.O."/>
            <person name="Kuo R.C."/>
            <person name="Labutti K."/>
            <person name="Haridas S."/>
            <person name="Kuo A."/>
            <person name="Salamov A."/>
            <person name="Ahrendt S.R."/>
            <person name="Lipzen A."/>
            <person name="Sullivan W."/>
            <person name="Andreopoulos W.B."/>
            <person name="Clum A."/>
            <person name="Lindquist E."/>
            <person name="Daum C."/>
            <person name="Ramamoorthy G.K."/>
            <person name="Gryganskyi A."/>
            <person name="Culley D."/>
            <person name="Magnuson J.K."/>
            <person name="James T.Y."/>
            <person name="O'Malley M.A."/>
            <person name="Stajich J.E."/>
            <person name="Spatafora J.W."/>
            <person name="Visel A."/>
            <person name="Grigoriev I.V."/>
        </authorList>
    </citation>
    <scope>NUCLEOTIDE SEQUENCE [LARGE SCALE GENOMIC DNA]</scope>
    <source>
        <strain evidence="3 4">CBS 931.73</strain>
    </source>
</reference>
<feature type="transmembrane region" description="Helical" evidence="2">
    <location>
        <begin position="12"/>
        <end position="34"/>
    </location>
</feature>